<protein>
    <submittedName>
        <fullName evidence="6">Phosphohydrolase</fullName>
    </submittedName>
</protein>
<evidence type="ECO:0000256" key="2">
    <source>
        <dbReference type="ARBA" id="ARBA00022801"/>
    </source>
</evidence>
<dbReference type="PANTHER" id="PTHR42988:SF2">
    <property type="entry name" value="CYCLIC NUCLEOTIDE PHOSPHODIESTERASE CBUA0032-RELATED"/>
    <property type="match status" value="1"/>
</dbReference>
<comment type="caution">
    <text evidence="6">The sequence shown here is derived from an EMBL/GenBank/DDBJ whole genome shotgun (WGS) entry which is preliminary data.</text>
</comment>
<evidence type="ECO:0000313" key="7">
    <source>
        <dbReference type="Proteomes" id="UP000305202"/>
    </source>
</evidence>
<keyword evidence="3" id="KW-0408">Iron</keyword>
<evidence type="ECO:0000259" key="5">
    <source>
        <dbReference type="Pfam" id="PF00149"/>
    </source>
</evidence>
<evidence type="ECO:0000256" key="1">
    <source>
        <dbReference type="ARBA" id="ARBA00022723"/>
    </source>
</evidence>
<reference evidence="6 7" key="1">
    <citation type="submission" date="2019-04" db="EMBL/GenBank/DDBJ databases">
        <authorList>
            <person name="Li M."/>
            <person name="Gao C."/>
        </authorList>
    </citation>
    <scope>NUCLEOTIDE SEQUENCE [LARGE SCALE GENOMIC DNA]</scope>
    <source>
        <strain evidence="6 7">BGMRC 2031</strain>
    </source>
</reference>
<dbReference type="Proteomes" id="UP000305202">
    <property type="component" value="Unassembled WGS sequence"/>
</dbReference>
<dbReference type="RefSeq" id="WP_136992977.1">
    <property type="nucleotide sequence ID" value="NZ_SZPQ01000073.1"/>
</dbReference>
<dbReference type="InterPro" id="IPR004843">
    <property type="entry name" value="Calcineurin-like_PHP"/>
</dbReference>
<dbReference type="InterPro" id="IPR050884">
    <property type="entry name" value="CNP_phosphodiesterase-III"/>
</dbReference>
<sequence length="246" mass="27755">MRIIQISDLHLFSNEQGSMHGYNTYHCLQAVINDIISNIEIKADAVFVTGDISEDKTVNSYLLALKELEKLKLPIHYIPGNHDDKKILNECFATSSLVVNKKLVKTKDWIILKMDTAVFGSDSGIFTPEDNLTLQHVISKNTRSKIALFMHHHPVAVGVPLVDNCMVSNNSLLLNKIENYQQIKGIYCGHAHVIYQTYINDCSIEICPATCFQWKSGADTIQTKDLRGYKVVEFSENYSSTVCRLT</sequence>
<keyword evidence="1" id="KW-0479">Metal-binding</keyword>
<dbReference type="InterPro" id="IPR029052">
    <property type="entry name" value="Metallo-depent_PP-like"/>
</dbReference>
<organism evidence="6 7">
    <name type="scientific">Martelella alba</name>
    <dbReference type="NCBI Taxonomy" id="2590451"/>
    <lineage>
        <taxon>Bacteria</taxon>
        <taxon>Pseudomonadati</taxon>
        <taxon>Pseudomonadota</taxon>
        <taxon>Alphaproteobacteria</taxon>
        <taxon>Hyphomicrobiales</taxon>
        <taxon>Aurantimonadaceae</taxon>
        <taxon>Martelella</taxon>
    </lineage>
</organism>
<accession>A0ABY2SGA8</accession>
<gene>
    <name evidence="6" type="ORF">FCN80_24740</name>
</gene>
<evidence type="ECO:0000256" key="4">
    <source>
        <dbReference type="ARBA" id="ARBA00025742"/>
    </source>
</evidence>
<keyword evidence="7" id="KW-1185">Reference proteome</keyword>
<name>A0ABY2SGA8_9HYPH</name>
<comment type="similarity">
    <text evidence="4">Belongs to the cyclic nucleotide phosphodiesterase class-III family.</text>
</comment>
<dbReference type="EMBL" id="SZPQ01000073">
    <property type="protein sequence ID" value="TKI02518.1"/>
    <property type="molecule type" value="Genomic_DNA"/>
</dbReference>
<keyword evidence="2" id="KW-0378">Hydrolase</keyword>
<proteinExistence type="inferred from homology"/>
<dbReference type="PANTHER" id="PTHR42988">
    <property type="entry name" value="PHOSPHOHYDROLASE"/>
    <property type="match status" value="1"/>
</dbReference>
<evidence type="ECO:0000256" key="3">
    <source>
        <dbReference type="ARBA" id="ARBA00023004"/>
    </source>
</evidence>
<dbReference type="Pfam" id="PF00149">
    <property type="entry name" value="Metallophos"/>
    <property type="match status" value="1"/>
</dbReference>
<feature type="domain" description="Calcineurin-like phosphoesterase" evidence="5">
    <location>
        <begin position="1"/>
        <end position="193"/>
    </location>
</feature>
<evidence type="ECO:0000313" key="6">
    <source>
        <dbReference type="EMBL" id="TKI02518.1"/>
    </source>
</evidence>
<dbReference type="Gene3D" id="3.60.21.10">
    <property type="match status" value="1"/>
</dbReference>
<dbReference type="SUPFAM" id="SSF56300">
    <property type="entry name" value="Metallo-dependent phosphatases"/>
    <property type="match status" value="1"/>
</dbReference>